<reference evidence="14" key="1">
    <citation type="submission" date="2017-04" db="EMBL/GenBank/DDBJ databases">
        <authorList>
            <person name="Varghese N."/>
            <person name="Submissions S."/>
        </authorList>
    </citation>
    <scope>NUCLEOTIDE SEQUENCE [LARGE SCALE GENOMIC DNA]</scope>
    <source>
        <strain evidence="14">LMG 29540</strain>
    </source>
</reference>
<comment type="subunit">
    <text evidence="2">Homotrimer.</text>
</comment>
<feature type="chain" id="PRO_5010855013" evidence="11">
    <location>
        <begin position="20"/>
        <end position="394"/>
    </location>
</feature>
<dbReference type="Pfam" id="PF13609">
    <property type="entry name" value="Porin_4"/>
    <property type="match status" value="1"/>
</dbReference>
<sequence>MKKIFSAALLCGVTIPAFAQSTVTLYGVIDEGIDFTNNAGGHQVYEMTSGYAQGSRWGLKGTEDLGGGLSAVFQLENGFNAGNGTLAQGGRMFGRQAFAGLASERYGTLTLGRQYDSVVDYLAQTTANGNWGGYLFSHPYDNDNTDNTFRLNNTVKYASPTLGGFSFGGTYSFSNDTGFANNRAMSAGAQYSVGDWLFAAAYLRANNPAMTSGGAVASAGGSLGPDGNFVSSTLQIFGAGVNYTFGLATIGFAYTNTQIDHPTANVGYLGSTETIQPVTGPLAGGTLNALKYQNFELNGKYQFTPSFFVGAEYAYTLEHYEATTGTAKPGIHTIGLMADYNLSKRTDVYLQGVYQLVTGDETGSSLDRAYVPGAQDLSSTSRQLVVRAALRHTF</sequence>
<keyword evidence="8" id="KW-0626">Porin</keyword>
<dbReference type="PRINTS" id="PR00182">
    <property type="entry name" value="ECOLNEIPORIN"/>
</dbReference>
<feature type="domain" description="Porin" evidence="12">
    <location>
        <begin position="7"/>
        <end position="354"/>
    </location>
</feature>
<dbReference type="SUPFAM" id="SSF56935">
    <property type="entry name" value="Porins"/>
    <property type="match status" value="1"/>
</dbReference>
<keyword evidence="5" id="KW-0812">Transmembrane</keyword>
<dbReference type="InterPro" id="IPR002299">
    <property type="entry name" value="Porin_Neis"/>
</dbReference>
<evidence type="ECO:0000256" key="10">
    <source>
        <dbReference type="ARBA" id="ARBA00023237"/>
    </source>
</evidence>
<organism evidence="13 14">
    <name type="scientific">Paraburkholderia susongensis</name>
    <dbReference type="NCBI Taxonomy" id="1515439"/>
    <lineage>
        <taxon>Bacteria</taxon>
        <taxon>Pseudomonadati</taxon>
        <taxon>Pseudomonadota</taxon>
        <taxon>Betaproteobacteria</taxon>
        <taxon>Burkholderiales</taxon>
        <taxon>Burkholderiaceae</taxon>
        <taxon>Paraburkholderia</taxon>
    </lineage>
</organism>
<dbReference type="Gene3D" id="2.40.160.10">
    <property type="entry name" value="Porin"/>
    <property type="match status" value="1"/>
</dbReference>
<keyword evidence="6 11" id="KW-0732">Signal</keyword>
<keyword evidence="4" id="KW-1134">Transmembrane beta strand</keyword>
<dbReference type="OrthoDB" id="8982743at2"/>
<evidence type="ECO:0000256" key="3">
    <source>
        <dbReference type="ARBA" id="ARBA00022448"/>
    </source>
</evidence>
<dbReference type="RefSeq" id="WP_085486997.1">
    <property type="nucleotide sequence ID" value="NZ_FXAT01000007.1"/>
</dbReference>
<dbReference type="PRINTS" id="PR00184">
    <property type="entry name" value="NEISSPPORIN"/>
</dbReference>
<proteinExistence type="predicted"/>
<evidence type="ECO:0000256" key="7">
    <source>
        <dbReference type="ARBA" id="ARBA00023065"/>
    </source>
</evidence>
<feature type="signal peptide" evidence="11">
    <location>
        <begin position="1"/>
        <end position="19"/>
    </location>
</feature>
<evidence type="ECO:0000256" key="11">
    <source>
        <dbReference type="SAM" id="SignalP"/>
    </source>
</evidence>
<evidence type="ECO:0000256" key="4">
    <source>
        <dbReference type="ARBA" id="ARBA00022452"/>
    </source>
</evidence>
<evidence type="ECO:0000313" key="14">
    <source>
        <dbReference type="Proteomes" id="UP000193228"/>
    </source>
</evidence>
<evidence type="ECO:0000259" key="12">
    <source>
        <dbReference type="Pfam" id="PF13609"/>
    </source>
</evidence>
<dbReference type="GO" id="GO:0015288">
    <property type="term" value="F:porin activity"/>
    <property type="evidence" value="ECO:0007669"/>
    <property type="project" value="UniProtKB-KW"/>
</dbReference>
<evidence type="ECO:0000256" key="5">
    <source>
        <dbReference type="ARBA" id="ARBA00022692"/>
    </source>
</evidence>
<dbReference type="InterPro" id="IPR023614">
    <property type="entry name" value="Porin_dom_sf"/>
</dbReference>
<gene>
    <name evidence="13" type="ORF">SAMN06265784_107264</name>
</gene>
<keyword evidence="14" id="KW-1185">Reference proteome</keyword>
<dbReference type="STRING" id="1515439.SAMN06265784_107264"/>
<keyword evidence="9" id="KW-0472">Membrane</keyword>
<evidence type="ECO:0000256" key="1">
    <source>
        <dbReference type="ARBA" id="ARBA00004571"/>
    </source>
</evidence>
<dbReference type="InterPro" id="IPR001702">
    <property type="entry name" value="Porin_Gram-ve"/>
</dbReference>
<dbReference type="InterPro" id="IPR033900">
    <property type="entry name" value="Gram_neg_porin_domain"/>
</dbReference>
<dbReference type="GO" id="GO:0034220">
    <property type="term" value="P:monoatomic ion transmembrane transport"/>
    <property type="evidence" value="ECO:0007669"/>
    <property type="project" value="InterPro"/>
</dbReference>
<protein>
    <submittedName>
        <fullName evidence="13">Outer membrane protein (Porin)</fullName>
    </submittedName>
</protein>
<accession>A0A1X7LPV9</accession>
<dbReference type="AlphaFoldDB" id="A0A1X7LPV9"/>
<comment type="subcellular location">
    <subcellularLocation>
        <location evidence="1">Cell outer membrane</location>
        <topology evidence="1">Multi-pass membrane protein</topology>
    </subcellularLocation>
</comment>
<name>A0A1X7LPV9_9BURK</name>
<evidence type="ECO:0000256" key="8">
    <source>
        <dbReference type="ARBA" id="ARBA00023114"/>
    </source>
</evidence>
<dbReference type="EMBL" id="FXAT01000007">
    <property type="protein sequence ID" value="SMG55547.1"/>
    <property type="molecule type" value="Genomic_DNA"/>
</dbReference>
<dbReference type="GO" id="GO:0046930">
    <property type="term" value="C:pore complex"/>
    <property type="evidence" value="ECO:0007669"/>
    <property type="project" value="UniProtKB-KW"/>
</dbReference>
<evidence type="ECO:0000256" key="9">
    <source>
        <dbReference type="ARBA" id="ARBA00023136"/>
    </source>
</evidence>
<keyword evidence="3" id="KW-0813">Transport</keyword>
<dbReference type="InterPro" id="IPR050298">
    <property type="entry name" value="Gram-neg_bact_OMP"/>
</dbReference>
<evidence type="ECO:0000256" key="6">
    <source>
        <dbReference type="ARBA" id="ARBA00022729"/>
    </source>
</evidence>
<keyword evidence="10" id="KW-0998">Cell outer membrane</keyword>
<dbReference type="PANTHER" id="PTHR34501:SF9">
    <property type="entry name" value="MAJOR OUTER MEMBRANE PROTEIN P.IA"/>
    <property type="match status" value="1"/>
</dbReference>
<evidence type="ECO:0000256" key="2">
    <source>
        <dbReference type="ARBA" id="ARBA00011233"/>
    </source>
</evidence>
<keyword evidence="7" id="KW-0406">Ion transport</keyword>
<dbReference type="CDD" id="cd00342">
    <property type="entry name" value="gram_neg_porins"/>
    <property type="match status" value="1"/>
</dbReference>
<dbReference type="Proteomes" id="UP000193228">
    <property type="component" value="Unassembled WGS sequence"/>
</dbReference>
<evidence type="ECO:0000313" key="13">
    <source>
        <dbReference type="EMBL" id="SMG55547.1"/>
    </source>
</evidence>
<dbReference type="GO" id="GO:0009279">
    <property type="term" value="C:cell outer membrane"/>
    <property type="evidence" value="ECO:0007669"/>
    <property type="project" value="UniProtKB-SubCell"/>
</dbReference>
<dbReference type="PANTHER" id="PTHR34501">
    <property type="entry name" value="PROTEIN YDDL-RELATED"/>
    <property type="match status" value="1"/>
</dbReference>